<keyword evidence="2" id="KW-1185">Reference proteome</keyword>
<evidence type="ECO:0000313" key="2">
    <source>
        <dbReference type="Proteomes" id="UP000593910"/>
    </source>
</evidence>
<evidence type="ECO:0000313" key="1">
    <source>
        <dbReference type="EMBL" id="QOP42395.1"/>
    </source>
</evidence>
<reference evidence="1 2" key="1">
    <citation type="submission" date="2019-06" db="EMBL/GenBank/DDBJ databases">
        <title>Sulfurimonas gotlandica sp. nov., a chemoautotrophic and psychrotolerant epsilonproteobacterium isolated from a pelagic redoxcline, and an emended description of the genus Sulfurimonas.</title>
        <authorList>
            <person name="Wang S."/>
            <person name="Jiang L."/>
            <person name="Shao Z."/>
        </authorList>
    </citation>
    <scope>NUCLEOTIDE SEQUENCE [LARGE SCALE GENOMIC DNA]</scope>
    <source>
        <strain evidence="1 2">B2</strain>
    </source>
</reference>
<proteinExistence type="predicted"/>
<name>A0A7M1AYE7_9BACT</name>
<dbReference type="EMBL" id="CP041165">
    <property type="protein sequence ID" value="QOP42395.1"/>
    <property type="molecule type" value="Genomic_DNA"/>
</dbReference>
<dbReference type="Proteomes" id="UP000593910">
    <property type="component" value="Chromosome"/>
</dbReference>
<sequence length="83" mass="9593">MQQCTGIPQKSIFLDPHNSEKLKTVIEKNRQEFVNYLHKLGLQVEHNEKTINFQNSSTTVLTLKTTCFKVDFNDNSVKITPLK</sequence>
<accession>A0A7M1AYE7</accession>
<gene>
    <name evidence="1" type="ORF">FJR03_08030</name>
</gene>
<dbReference type="AlphaFoldDB" id="A0A7M1AYE7"/>
<protein>
    <submittedName>
        <fullName evidence="1">Uncharacterized protein</fullName>
    </submittedName>
</protein>
<dbReference type="KEGG" id="smax:FJR03_08030"/>
<organism evidence="1 2">
    <name type="scientific">Sulfurimonas marina</name>
    <dbReference type="NCBI Taxonomy" id="2590551"/>
    <lineage>
        <taxon>Bacteria</taxon>
        <taxon>Pseudomonadati</taxon>
        <taxon>Campylobacterota</taxon>
        <taxon>Epsilonproteobacteria</taxon>
        <taxon>Campylobacterales</taxon>
        <taxon>Sulfurimonadaceae</taxon>
        <taxon>Sulfurimonas</taxon>
    </lineage>
</organism>